<dbReference type="Pfam" id="PF02517">
    <property type="entry name" value="Rce1-like"/>
    <property type="match status" value="1"/>
</dbReference>
<reference evidence="4 5" key="1">
    <citation type="journal article" date="2019" name="Nat. Microbiol.">
        <title>Mediterranean grassland soil C-N compound turnover is dependent on rainfall and depth, and is mediated by genomically divergent microorganisms.</title>
        <authorList>
            <person name="Diamond S."/>
            <person name="Andeer P.F."/>
            <person name="Li Z."/>
            <person name="Crits-Christoph A."/>
            <person name="Burstein D."/>
            <person name="Anantharaman K."/>
            <person name="Lane K.R."/>
            <person name="Thomas B.C."/>
            <person name="Pan C."/>
            <person name="Northen T.R."/>
            <person name="Banfield J.F."/>
        </authorList>
    </citation>
    <scope>NUCLEOTIDE SEQUENCE [LARGE SCALE GENOMIC DNA]</scope>
    <source>
        <strain evidence="4">NP_7</strain>
    </source>
</reference>
<feature type="transmembrane region" description="Helical" evidence="2">
    <location>
        <begin position="132"/>
        <end position="151"/>
    </location>
</feature>
<feature type="transmembrane region" description="Helical" evidence="2">
    <location>
        <begin position="103"/>
        <end position="120"/>
    </location>
</feature>
<dbReference type="InterPro" id="IPR003675">
    <property type="entry name" value="Rce1/LyrA-like_dom"/>
</dbReference>
<comment type="caution">
    <text evidence="4">The sequence shown here is derived from an EMBL/GenBank/DDBJ whole genome shotgun (WGS) entry which is preliminary data.</text>
</comment>
<dbReference type="GO" id="GO:0006508">
    <property type="term" value="P:proteolysis"/>
    <property type="evidence" value="ECO:0007669"/>
    <property type="project" value="UniProtKB-KW"/>
</dbReference>
<feature type="region of interest" description="Disordered" evidence="1">
    <location>
        <begin position="1"/>
        <end position="22"/>
    </location>
</feature>
<dbReference type="AlphaFoldDB" id="A0A537JGC4"/>
<keyword evidence="2" id="KW-0472">Membrane</keyword>
<feature type="transmembrane region" description="Helical" evidence="2">
    <location>
        <begin position="49"/>
        <end position="68"/>
    </location>
</feature>
<organism evidence="4 5">
    <name type="scientific">Candidatus Segetimicrobium genomatis</name>
    <dbReference type="NCBI Taxonomy" id="2569760"/>
    <lineage>
        <taxon>Bacteria</taxon>
        <taxon>Bacillati</taxon>
        <taxon>Candidatus Sysuimicrobiota</taxon>
        <taxon>Candidatus Sysuimicrobiia</taxon>
        <taxon>Candidatus Sysuimicrobiales</taxon>
        <taxon>Candidatus Segetimicrobiaceae</taxon>
        <taxon>Candidatus Segetimicrobium</taxon>
    </lineage>
</organism>
<feature type="transmembrane region" description="Helical" evidence="2">
    <location>
        <begin position="80"/>
        <end position="97"/>
    </location>
</feature>
<keyword evidence="4" id="KW-0645">Protease</keyword>
<protein>
    <submittedName>
        <fullName evidence="4">CPBP family intramembrane metalloprotease</fullName>
    </submittedName>
</protein>
<evidence type="ECO:0000256" key="1">
    <source>
        <dbReference type="SAM" id="MobiDB-lite"/>
    </source>
</evidence>
<evidence type="ECO:0000313" key="5">
    <source>
        <dbReference type="Proteomes" id="UP000320048"/>
    </source>
</evidence>
<keyword evidence="4" id="KW-0378">Hydrolase</keyword>
<dbReference type="EMBL" id="VBAO01000120">
    <property type="protein sequence ID" value="TMI82544.1"/>
    <property type="molecule type" value="Genomic_DNA"/>
</dbReference>
<dbReference type="GO" id="GO:0080120">
    <property type="term" value="P:CAAX-box protein maturation"/>
    <property type="evidence" value="ECO:0007669"/>
    <property type="project" value="UniProtKB-ARBA"/>
</dbReference>
<keyword evidence="2" id="KW-0812">Transmembrane</keyword>
<dbReference type="GO" id="GO:0008237">
    <property type="term" value="F:metallopeptidase activity"/>
    <property type="evidence" value="ECO:0007669"/>
    <property type="project" value="UniProtKB-KW"/>
</dbReference>
<evidence type="ECO:0000256" key="2">
    <source>
        <dbReference type="SAM" id="Phobius"/>
    </source>
</evidence>
<keyword evidence="4" id="KW-0482">Metalloprotease</keyword>
<accession>A0A537JGC4</accession>
<feature type="domain" description="CAAX prenyl protease 2/Lysostaphin resistance protein A-like" evidence="3">
    <location>
        <begin position="107"/>
        <end position="195"/>
    </location>
</feature>
<dbReference type="GO" id="GO:0004175">
    <property type="term" value="F:endopeptidase activity"/>
    <property type="evidence" value="ECO:0007669"/>
    <property type="project" value="UniProtKB-ARBA"/>
</dbReference>
<name>A0A537JGC4_9BACT</name>
<sequence>MSDQQTPPAERSGGGPLADRAEGRAGSWGMPLAVALGCAALAARGSPGLGALAATVAVGVTGALVPVPDGATGRLRDSRWLGALALGVAAFTIGRLIRPPVAASPVTAFAVTANILAAVSEELFFRRLMYAWLARWGPALAVGGTAVAFAVVHLPAYGILALPIDVAAGALFGWQRWASGGWSASAVTHAVANLLQ</sequence>
<gene>
    <name evidence="4" type="ORF">E6H04_04570</name>
</gene>
<dbReference type="Proteomes" id="UP000320048">
    <property type="component" value="Unassembled WGS sequence"/>
</dbReference>
<evidence type="ECO:0000313" key="4">
    <source>
        <dbReference type="EMBL" id="TMI82544.1"/>
    </source>
</evidence>
<evidence type="ECO:0000259" key="3">
    <source>
        <dbReference type="Pfam" id="PF02517"/>
    </source>
</evidence>
<keyword evidence="2" id="KW-1133">Transmembrane helix</keyword>
<proteinExistence type="predicted"/>